<dbReference type="AlphaFoldDB" id="I0K0W9"/>
<evidence type="ECO:0000313" key="2">
    <source>
        <dbReference type="EMBL" id="CCG93138.1"/>
    </source>
</evidence>
<dbReference type="Proteomes" id="UP000004837">
    <property type="component" value="Unassembled WGS sequence"/>
</dbReference>
<comment type="caution">
    <text evidence="2">The sequence shown here is derived from an EMBL/GenBank/DDBJ whole genome shotgun (WGS) entry which is preliminary data.</text>
</comment>
<gene>
    <name evidence="2" type="ORF">MFUM_940013</name>
</gene>
<name>I0K0W9_METFB</name>
<dbReference type="eggNOG" id="COG1403">
    <property type="taxonomic scope" value="Bacteria"/>
</dbReference>
<accession>I0K0W9</accession>
<evidence type="ECO:0000313" key="3">
    <source>
        <dbReference type="Proteomes" id="UP000004837"/>
    </source>
</evidence>
<dbReference type="EMBL" id="CAHT01000104">
    <property type="protein sequence ID" value="CCG93138.1"/>
    <property type="molecule type" value="Genomic_DNA"/>
</dbReference>
<reference evidence="2 3" key="1">
    <citation type="journal article" date="2012" name="J. Bacteriol.">
        <title>Draft Genome Sequence of the Volcano-Inhabiting Thermoacidophilic Methanotroph Methylacidiphilum fumariolicum Strain SolV.</title>
        <authorList>
            <person name="Khadem A.F."/>
            <person name="Wieczorek A.S."/>
            <person name="Pol A."/>
            <person name="Vuilleumier S."/>
            <person name="Harhangi H.R."/>
            <person name="Dunfield P.F."/>
            <person name="Kalyuzhnaya M.G."/>
            <person name="Murrell J.C."/>
            <person name="Francoijs K.-J."/>
            <person name="Stunnenberg H.G."/>
            <person name="Stein L.Y."/>
            <person name="DiSpirito A.A."/>
            <person name="Semrau J.D."/>
            <person name="Lajus A."/>
            <person name="Medigue C."/>
            <person name="Klotz M.G."/>
            <person name="Jetten M.S.M."/>
            <person name="Op den Camp H.J.M."/>
        </authorList>
    </citation>
    <scope>NUCLEOTIDE SEQUENCE [LARGE SCALE GENOMIC DNA]</scope>
    <source>
        <strain evidence="2 3">SolV</strain>
    </source>
</reference>
<dbReference type="STRING" id="1156937.GCA_000953475_00451"/>
<dbReference type="InParanoid" id="I0K0W9"/>
<organism evidence="2 3">
    <name type="scientific">Methylacidiphilum fumariolicum (strain SolV)</name>
    <dbReference type="NCBI Taxonomy" id="1156937"/>
    <lineage>
        <taxon>Bacteria</taxon>
        <taxon>Pseudomonadati</taxon>
        <taxon>Verrucomicrobiota</taxon>
        <taxon>Methylacidiphilae</taxon>
        <taxon>Methylacidiphilales</taxon>
        <taxon>Methylacidiphilaceae</taxon>
        <taxon>Methylacidiphilum (ex Ratnadevi et al. 2023)</taxon>
    </lineage>
</organism>
<evidence type="ECO:0000256" key="1">
    <source>
        <dbReference type="SAM" id="MobiDB-lite"/>
    </source>
</evidence>
<sequence>MRRQALRRLNPSKDGTGGFWRSRRQDKEAINAAGTTSMVSPEAISCSGRWLLVFGQGEIARVVVPTGKKDGTYLDRVVIRVSGSFNIQTATGLIQGIHHRFSTLIQRMEEYGYSWTKIALEKGEGEAGTGAAHAAALSPHGLNTWVSCAIG</sequence>
<proteinExistence type="predicted"/>
<protein>
    <submittedName>
        <fullName evidence="2">Uncharacterized protein</fullName>
    </submittedName>
</protein>
<feature type="region of interest" description="Disordered" evidence="1">
    <location>
        <begin position="1"/>
        <end position="20"/>
    </location>
</feature>